<dbReference type="InterPro" id="IPR011032">
    <property type="entry name" value="GroES-like_sf"/>
</dbReference>
<proteinExistence type="predicted"/>
<protein>
    <recommendedName>
        <fullName evidence="6">Enoyl reductase (ER) domain-containing protein</fullName>
    </recommendedName>
</protein>
<dbReference type="GO" id="GO:0000166">
    <property type="term" value="F:nucleotide binding"/>
    <property type="evidence" value="ECO:0007669"/>
    <property type="project" value="InterPro"/>
</dbReference>
<evidence type="ECO:0008006" key="6">
    <source>
        <dbReference type="Google" id="ProtNLM"/>
    </source>
</evidence>
<evidence type="ECO:0000313" key="4">
    <source>
        <dbReference type="EMBL" id="OGC22577.1"/>
    </source>
</evidence>
<dbReference type="Pfam" id="PF22725">
    <property type="entry name" value="GFO_IDH_MocA_C3"/>
    <property type="match status" value="1"/>
</dbReference>
<dbReference type="SUPFAM" id="SSF50129">
    <property type="entry name" value="GroES-like"/>
    <property type="match status" value="1"/>
</dbReference>
<comment type="caution">
    <text evidence="4">The sequence shown here is derived from an EMBL/GenBank/DDBJ whole genome shotgun (WGS) entry which is preliminary data.</text>
</comment>
<feature type="domain" description="Gfo/Idh/MocA-like oxidoreductase N-terminal" evidence="2">
    <location>
        <begin position="408"/>
        <end position="522"/>
    </location>
</feature>
<dbReference type="Gene3D" id="3.30.360.10">
    <property type="entry name" value="Dihydrodipicolinate Reductase, domain 2"/>
    <property type="match status" value="1"/>
</dbReference>
<evidence type="ECO:0000313" key="5">
    <source>
        <dbReference type="Proteomes" id="UP000178417"/>
    </source>
</evidence>
<dbReference type="CDD" id="cd08255">
    <property type="entry name" value="2-desacetyl-2-hydroxyethyl_bacteriochlorophyllide_like"/>
    <property type="match status" value="1"/>
</dbReference>
<reference evidence="4 5" key="1">
    <citation type="journal article" date="2016" name="Nat. Commun.">
        <title>Thousands of microbial genomes shed light on interconnected biogeochemical processes in an aquifer system.</title>
        <authorList>
            <person name="Anantharaman K."/>
            <person name="Brown C.T."/>
            <person name="Hug L.A."/>
            <person name="Sharon I."/>
            <person name="Castelle C.J."/>
            <person name="Probst A.J."/>
            <person name="Thomas B.C."/>
            <person name="Singh A."/>
            <person name="Wilkins M.J."/>
            <person name="Karaoz U."/>
            <person name="Brodie E.L."/>
            <person name="Williams K.H."/>
            <person name="Hubbard S.S."/>
            <person name="Banfield J.F."/>
        </authorList>
    </citation>
    <scope>NUCLEOTIDE SEQUENCE [LARGE SCALE GENOMIC DNA]</scope>
</reference>
<dbReference type="InterPro" id="IPR051450">
    <property type="entry name" value="Gfo/Idh/MocA_Oxidoreductases"/>
</dbReference>
<gene>
    <name evidence="4" type="ORF">A2310_07420</name>
</gene>
<evidence type="ECO:0000259" key="1">
    <source>
        <dbReference type="Pfam" id="PF00107"/>
    </source>
</evidence>
<dbReference type="InterPro" id="IPR000683">
    <property type="entry name" value="Gfo/Idh/MocA-like_OxRdtase_N"/>
</dbReference>
<dbReference type="AlphaFoldDB" id="A0A1F4SQF6"/>
<dbReference type="PANTHER" id="PTHR43377">
    <property type="entry name" value="BILIVERDIN REDUCTASE A"/>
    <property type="match status" value="1"/>
</dbReference>
<dbReference type="Proteomes" id="UP000178417">
    <property type="component" value="Unassembled WGS sequence"/>
</dbReference>
<dbReference type="Gene3D" id="3.40.50.720">
    <property type="entry name" value="NAD(P)-binding Rossmann-like Domain"/>
    <property type="match status" value="2"/>
</dbReference>
<evidence type="ECO:0000259" key="2">
    <source>
        <dbReference type="Pfam" id="PF01408"/>
    </source>
</evidence>
<dbReference type="STRING" id="1802579.A2310_07420"/>
<feature type="domain" description="Alcohol dehydrogenase-like C-terminal" evidence="1">
    <location>
        <begin position="183"/>
        <end position="302"/>
    </location>
</feature>
<accession>A0A1F4SQF6</accession>
<sequence>MKQLIQNYKTGELQLIEVSDPLLKSQGVILQTKNSLVSVGTEKLMISLAQKSYLGKALARPDLVKQVISKIQVDGFFDAYKAVMSRLDMPVPLGYSSAGIIKEMSNVECRMSNVGDRIACFGDLFATHSELSYVPKNMFVKIPDNLSFEDASFVGLGAIALNAIRIANLTFGENVAVIGLGLLGQLTVQMLKAFGCKVLGIDISNNKLDMAKNFGADTCALIGRDDILQASLDFTKGVGVDAVIIMAGSQDNKPIEMASEISRDQGRIVACGMISLDLPRQEFFKKELKVVVSRATGPGKFDPLYENKGIDYPLPYVRWTTQRNMACFLDLISQGKVNVQKLITHRFKIDDALKGYEMILSGKEPYLGVLLEYGEVQESKKRIELRAQNTEHRTEEKMSNVEWPMSKFGIGFIGAGLHANTSLLPALKKFKKEARLIGIANTSGYKGRHAGLKYGFEYAVSDYHELLNDKNINAIIISTRHNLHAQMIVDSLNSGKHVFVEKPLCVNYEELKNIIALYDLKHKEEGLQLMVGFNRRFAPYSTLAKQLLGNASDMVINCRVNAGFVPADSWIHDSTEGGGRVIGEVCHFVDLMQYLTGSLPISVYAEATDIKGEDNVLISLKFKNGSIGTILYSSQGDKMLPRERFEIFSGKSVCVIDNFKSLFFAKDGKIKKKSSFSLDRGFNDEFKAFFVSLKEGKPVVDFKEYVYTTLTTFAIIESIKTRRPIEIDALANSL</sequence>
<dbReference type="InterPro" id="IPR036291">
    <property type="entry name" value="NAD(P)-bd_dom_sf"/>
</dbReference>
<dbReference type="Pfam" id="PF01408">
    <property type="entry name" value="GFO_IDH_MocA"/>
    <property type="match status" value="1"/>
</dbReference>
<feature type="domain" description="GFO/IDH/MocA-like oxidoreductase" evidence="3">
    <location>
        <begin position="557"/>
        <end position="648"/>
    </location>
</feature>
<dbReference type="SUPFAM" id="SSF51735">
    <property type="entry name" value="NAD(P)-binding Rossmann-fold domains"/>
    <property type="match status" value="2"/>
</dbReference>
<name>A0A1F4SQF6_UNCSA</name>
<evidence type="ECO:0000259" key="3">
    <source>
        <dbReference type="Pfam" id="PF22725"/>
    </source>
</evidence>
<dbReference type="Pfam" id="PF00107">
    <property type="entry name" value="ADH_zinc_N"/>
    <property type="match status" value="1"/>
</dbReference>
<dbReference type="Gene3D" id="3.90.180.10">
    <property type="entry name" value="Medium-chain alcohol dehydrogenases, catalytic domain"/>
    <property type="match status" value="1"/>
</dbReference>
<organism evidence="4 5">
    <name type="scientific">candidate division WOR-1 bacterium RIFOXYB2_FULL_37_13</name>
    <dbReference type="NCBI Taxonomy" id="1802579"/>
    <lineage>
        <taxon>Bacteria</taxon>
        <taxon>Bacillati</taxon>
        <taxon>Saganbacteria</taxon>
    </lineage>
</organism>
<dbReference type="InterPro" id="IPR055170">
    <property type="entry name" value="GFO_IDH_MocA-like_dom"/>
</dbReference>
<dbReference type="InterPro" id="IPR013149">
    <property type="entry name" value="ADH-like_C"/>
</dbReference>
<dbReference type="PANTHER" id="PTHR43377:SF1">
    <property type="entry name" value="BILIVERDIN REDUCTASE A"/>
    <property type="match status" value="1"/>
</dbReference>
<dbReference type="SUPFAM" id="SSF55347">
    <property type="entry name" value="Glyceraldehyde-3-phosphate dehydrogenase-like, C-terminal domain"/>
    <property type="match status" value="1"/>
</dbReference>
<dbReference type="EMBL" id="MEUB01000027">
    <property type="protein sequence ID" value="OGC22577.1"/>
    <property type="molecule type" value="Genomic_DNA"/>
</dbReference>